<proteinExistence type="predicted"/>
<dbReference type="PANTHER" id="PTHR21676:SF6">
    <property type="entry name" value="PROTEIN STUM"/>
    <property type="match status" value="1"/>
</dbReference>
<evidence type="ECO:0000256" key="2">
    <source>
        <dbReference type="ARBA" id="ARBA00022692"/>
    </source>
</evidence>
<keyword evidence="2 5" id="KW-0812">Transmembrane</keyword>
<evidence type="ECO:0000256" key="1">
    <source>
        <dbReference type="ARBA" id="ARBA00004141"/>
    </source>
</evidence>
<evidence type="ECO:0000313" key="6">
    <source>
        <dbReference type="Proteomes" id="UP000095280"/>
    </source>
</evidence>
<dbReference type="Pfam" id="PF15795">
    <property type="entry name" value="Spec3"/>
    <property type="match status" value="1"/>
</dbReference>
<comment type="subcellular location">
    <subcellularLocation>
        <location evidence="1">Membrane</location>
        <topology evidence="1">Multi-pass membrane protein</topology>
    </subcellularLocation>
</comment>
<dbReference type="Proteomes" id="UP000095280">
    <property type="component" value="Unplaced"/>
</dbReference>
<accession>A0A1I8HSY8</accession>
<feature type="transmembrane region" description="Helical" evidence="5">
    <location>
        <begin position="83"/>
        <end position="104"/>
    </location>
</feature>
<keyword evidence="6" id="KW-1185">Reference proteome</keyword>
<dbReference type="PANTHER" id="PTHR21676">
    <property type="entry name" value="PROTEIN STUM"/>
    <property type="match status" value="1"/>
</dbReference>
<sequence>MSLPAATAGLDSEEAKLGQLTVPVFSTKWAISLCVCKFLVPGLGTFVAGLTVCCPCSDNPGFACGDLCQSACLQFGVALLQLLLTPLCFLGWIWSCVWGCTFIAKSNPEWRARRRVSRQPVAESSSPVTSQPLASSGRSSYLGLAASLQSQMRQFRAGRGLDPALGMPLLPPPEYRGPEDRRTRRRPTRRRCARLSRWRSSSSTFVCSNPRSFLVHKNRCMICDL</sequence>
<reference evidence="7" key="1">
    <citation type="submission" date="2016-11" db="UniProtKB">
        <authorList>
            <consortium name="WormBaseParasite"/>
        </authorList>
    </citation>
    <scope>IDENTIFICATION</scope>
</reference>
<evidence type="ECO:0000256" key="5">
    <source>
        <dbReference type="SAM" id="Phobius"/>
    </source>
</evidence>
<name>A0A1I8HSY8_9PLAT</name>
<evidence type="ECO:0000256" key="4">
    <source>
        <dbReference type="ARBA" id="ARBA00023136"/>
    </source>
</evidence>
<keyword evidence="4 5" id="KW-0472">Membrane</keyword>
<keyword evidence="3 5" id="KW-1133">Transmembrane helix</keyword>
<protein>
    <submittedName>
        <fullName evidence="7">Transmembrane protein</fullName>
    </submittedName>
</protein>
<dbReference type="WBParaSite" id="maker-uti_cns_0007828-snap-gene-0.4-mRNA-1">
    <property type="protein sequence ID" value="maker-uti_cns_0007828-snap-gene-0.4-mRNA-1"/>
    <property type="gene ID" value="maker-uti_cns_0007828-snap-gene-0.4"/>
</dbReference>
<dbReference type="InterPro" id="IPR026673">
    <property type="entry name" value="SPEC3/Stum"/>
</dbReference>
<organism evidence="6 7">
    <name type="scientific">Macrostomum lignano</name>
    <dbReference type="NCBI Taxonomy" id="282301"/>
    <lineage>
        <taxon>Eukaryota</taxon>
        <taxon>Metazoa</taxon>
        <taxon>Spiralia</taxon>
        <taxon>Lophotrochozoa</taxon>
        <taxon>Platyhelminthes</taxon>
        <taxon>Rhabditophora</taxon>
        <taxon>Macrostomorpha</taxon>
        <taxon>Macrostomida</taxon>
        <taxon>Macrostomidae</taxon>
        <taxon>Macrostomum</taxon>
    </lineage>
</organism>
<dbReference type="GO" id="GO:0016020">
    <property type="term" value="C:membrane"/>
    <property type="evidence" value="ECO:0007669"/>
    <property type="project" value="UniProtKB-SubCell"/>
</dbReference>
<evidence type="ECO:0000256" key="3">
    <source>
        <dbReference type="ARBA" id="ARBA00022989"/>
    </source>
</evidence>
<dbReference type="AlphaFoldDB" id="A0A1I8HSY8"/>
<evidence type="ECO:0000313" key="7">
    <source>
        <dbReference type="WBParaSite" id="maker-uti_cns_0007828-snap-gene-0.4-mRNA-1"/>
    </source>
</evidence>